<proteinExistence type="predicted"/>
<accession>A0AAU8J3U7</accession>
<dbReference type="EMBL" id="CP159534">
    <property type="protein sequence ID" value="XCJ74647.1"/>
    <property type="molecule type" value="Genomic_DNA"/>
</dbReference>
<protein>
    <submittedName>
        <fullName evidence="2">Helix-turn-helix domain-containing protein</fullName>
    </submittedName>
</protein>
<feature type="region of interest" description="Disordered" evidence="1">
    <location>
        <begin position="1"/>
        <end position="46"/>
    </location>
</feature>
<organism evidence="2">
    <name type="scientific">Streptomyces tabacisoli</name>
    <dbReference type="NCBI Taxonomy" id="3156398"/>
    <lineage>
        <taxon>Bacteria</taxon>
        <taxon>Bacillati</taxon>
        <taxon>Actinomycetota</taxon>
        <taxon>Actinomycetes</taxon>
        <taxon>Kitasatosporales</taxon>
        <taxon>Streptomycetaceae</taxon>
        <taxon>Streptomyces</taxon>
    </lineage>
</organism>
<dbReference type="SUPFAM" id="SSF46785">
    <property type="entry name" value="Winged helix' DNA-binding domain"/>
    <property type="match status" value="1"/>
</dbReference>
<name>A0AAU8J3U7_9ACTN</name>
<sequence>MSNSTKKKGRRHRTVNRTPRPVGTVTAPRAGTTAPVTLPGQKTEPDLDRVLRNLGYGRLRVPAPAAPAVPTGPVTPAAPAAPTVAAAPVAPARSAERRPAPGPAAELNKNARLTLESLERAADALTLEQVCETVGWTPRTVTRHLRTLADVGLAEQSGDGQWSATERHPVS</sequence>
<evidence type="ECO:0000256" key="1">
    <source>
        <dbReference type="SAM" id="MobiDB-lite"/>
    </source>
</evidence>
<feature type="region of interest" description="Disordered" evidence="1">
    <location>
        <begin position="86"/>
        <end position="107"/>
    </location>
</feature>
<dbReference type="RefSeq" id="WP_353946084.1">
    <property type="nucleotide sequence ID" value="NZ_CP159534.1"/>
</dbReference>
<dbReference type="Gene3D" id="1.10.10.10">
    <property type="entry name" value="Winged helix-like DNA-binding domain superfamily/Winged helix DNA-binding domain"/>
    <property type="match status" value="1"/>
</dbReference>
<evidence type="ECO:0000313" key="2">
    <source>
        <dbReference type="EMBL" id="XCJ74647.1"/>
    </source>
</evidence>
<gene>
    <name evidence="2" type="ORF">ABII15_33820</name>
</gene>
<dbReference type="Pfam" id="PF12840">
    <property type="entry name" value="HTH_20"/>
    <property type="match status" value="1"/>
</dbReference>
<dbReference type="InterPro" id="IPR036390">
    <property type="entry name" value="WH_DNA-bd_sf"/>
</dbReference>
<dbReference type="InterPro" id="IPR036388">
    <property type="entry name" value="WH-like_DNA-bd_sf"/>
</dbReference>
<dbReference type="AlphaFoldDB" id="A0AAU8J3U7"/>
<reference evidence="2" key="1">
    <citation type="submission" date="2024-06" db="EMBL/GenBank/DDBJ databases">
        <title>Streptomyces sp. strain HUAS MG91 genome sequences.</title>
        <authorList>
            <person name="Mo P."/>
        </authorList>
    </citation>
    <scope>NUCLEOTIDE SEQUENCE</scope>
    <source>
        <strain evidence="2">HUAS MG91</strain>
    </source>
</reference>
<feature type="compositionally biased region" description="Basic residues" evidence="1">
    <location>
        <begin position="1"/>
        <end position="15"/>
    </location>
</feature>
<dbReference type="KEGG" id="stac:ABII15_33820"/>